<feature type="transmembrane region" description="Helical" evidence="2">
    <location>
        <begin position="6"/>
        <end position="24"/>
    </location>
</feature>
<evidence type="ECO:0000313" key="9">
    <source>
        <dbReference type="Proteomes" id="UP000264056"/>
    </source>
</evidence>
<dbReference type="InterPro" id="IPR029058">
    <property type="entry name" value="AB_hydrolase_fold"/>
</dbReference>
<evidence type="ECO:0000313" key="8">
    <source>
        <dbReference type="Proteomes" id="UP000262901"/>
    </source>
</evidence>
<dbReference type="Proteomes" id="UP000262901">
    <property type="component" value="Unassembled WGS sequence"/>
</dbReference>
<dbReference type="Pfam" id="PF12146">
    <property type="entry name" value="Hydrolase_4"/>
    <property type="match status" value="1"/>
</dbReference>
<organism evidence="6 8">
    <name type="scientific">Streptococcus chenjunshii</name>
    <dbReference type="NCBI Taxonomy" id="2173853"/>
    <lineage>
        <taxon>Bacteria</taxon>
        <taxon>Bacillati</taxon>
        <taxon>Bacillota</taxon>
        <taxon>Bacilli</taxon>
        <taxon>Lactobacillales</taxon>
        <taxon>Streptococcaceae</taxon>
        <taxon>Streptococcus</taxon>
    </lineage>
</organism>
<dbReference type="GO" id="GO:0052689">
    <property type="term" value="F:carboxylic ester hydrolase activity"/>
    <property type="evidence" value="ECO:0007669"/>
    <property type="project" value="UniProtKB-ARBA"/>
</dbReference>
<accession>A0A346NBT1</accession>
<protein>
    <submittedName>
        <fullName evidence="6">Alpha/beta fold hydrolase</fullName>
    </submittedName>
</protein>
<reference evidence="4" key="4">
    <citation type="journal article" date="2019" name="Int. J. Syst. Evol. Microbiol.">
        <title>Streptococcus chenjunshii sp. nov. isolated from feces of Tibetan antelopes.</title>
        <authorList>
            <person name="Tian Z."/>
            <person name="Lu S."/>
            <person name="Jin D."/>
            <person name="Yang J."/>
            <person name="Pu J."/>
            <person name="Lai X.H."/>
            <person name="Bai X.N."/>
            <person name="Wu X.M."/>
            <person name="Li J."/>
            <person name="Wang S."/>
            <person name="Xu J."/>
        </authorList>
    </citation>
    <scope>NUCLEOTIDE SEQUENCE</scope>
    <source>
        <strain evidence="4">Z15</strain>
    </source>
</reference>
<dbReference type="Proteomes" id="UP000264056">
    <property type="component" value="Unassembled WGS sequence"/>
</dbReference>
<evidence type="ECO:0000313" key="7">
    <source>
        <dbReference type="Proteomes" id="UP000246115"/>
    </source>
</evidence>
<sequence length="297" mass="32461">MTKTKYLIIILIAAAVFLSVFYWLSYYGKRTGTNNGVTDEAISEQYQFTSRDISFESDGHTIYGRALIPQTNKPAVTVVFSHGFGGNHEQELTLQEYLASSGIAVYAFDFAGGSGYSPGQSEGEMTDMSVLTEVQNLEDALAVIRNQEFADSDNIFLLGASQGGVVSSITAAENPKMVKGLFLLYPAFSLFDDAHDRFESAEAIPETYNLMGLTVGSRYFTDIWDYDIYDKIGQYGGDVGIFHGTDDDLVPMSYAERAGDTFPHAVLTQLKGEGHGFSDSAQEKIAADIINAVNNNQ</sequence>
<dbReference type="Gene3D" id="3.40.50.1820">
    <property type="entry name" value="alpha/beta hydrolase"/>
    <property type="match status" value="1"/>
</dbReference>
<dbReference type="AlphaFoldDB" id="A0A372KPN7"/>
<dbReference type="InterPro" id="IPR050261">
    <property type="entry name" value="FrsA_esterase"/>
</dbReference>
<dbReference type="SUPFAM" id="SSF53474">
    <property type="entry name" value="alpha/beta-Hydrolases"/>
    <property type="match status" value="1"/>
</dbReference>
<dbReference type="RefSeq" id="WP_116877352.1">
    <property type="nucleotide sequence ID" value="NZ_CP031733.1"/>
</dbReference>
<evidence type="ECO:0000313" key="4">
    <source>
        <dbReference type="EMBL" id="AXQ78476.1"/>
    </source>
</evidence>
<dbReference type="InterPro" id="IPR022742">
    <property type="entry name" value="Hydrolase_4"/>
</dbReference>
<evidence type="ECO:0000313" key="6">
    <source>
        <dbReference type="EMBL" id="RFU54255.1"/>
    </source>
</evidence>
<dbReference type="EMBL" id="CP031733">
    <property type="protein sequence ID" value="AXQ78476.1"/>
    <property type="molecule type" value="Genomic_DNA"/>
</dbReference>
<dbReference type="EMBL" id="QVQZ01000001">
    <property type="protein sequence ID" value="RFU54255.1"/>
    <property type="molecule type" value="Genomic_DNA"/>
</dbReference>
<evidence type="ECO:0000256" key="2">
    <source>
        <dbReference type="SAM" id="Phobius"/>
    </source>
</evidence>
<dbReference type="OrthoDB" id="9780269at2"/>
<evidence type="ECO:0000313" key="5">
    <source>
        <dbReference type="EMBL" id="RFU52063.1"/>
    </source>
</evidence>
<name>A0A372KPN7_9STRE</name>
<dbReference type="PANTHER" id="PTHR22946:SF9">
    <property type="entry name" value="POLYKETIDE TRANSFERASE AF380"/>
    <property type="match status" value="1"/>
</dbReference>
<dbReference type="PANTHER" id="PTHR22946">
    <property type="entry name" value="DIENELACTONE HYDROLASE DOMAIN-CONTAINING PROTEIN-RELATED"/>
    <property type="match status" value="1"/>
</dbReference>
<proteinExistence type="predicted"/>
<reference evidence="5 9" key="1">
    <citation type="submission" date="2018-08" db="EMBL/GenBank/DDBJ databases">
        <title>Draft genome of Streptococcus sp .nov. Z2.</title>
        <authorList>
            <person name="Tian Z."/>
        </authorList>
    </citation>
    <scope>NUCLEOTIDE SEQUENCE [LARGE SCALE GENOMIC DNA]</scope>
    <source>
        <strain evidence="5 9">Z2</strain>
    </source>
</reference>
<keyword evidence="1 6" id="KW-0378">Hydrolase</keyword>
<keyword evidence="2" id="KW-0812">Transmembrane</keyword>
<dbReference type="KEGG" id="schj:DDV21_004980"/>
<evidence type="ECO:0000259" key="3">
    <source>
        <dbReference type="Pfam" id="PF12146"/>
    </source>
</evidence>
<evidence type="ECO:0000256" key="1">
    <source>
        <dbReference type="ARBA" id="ARBA00022801"/>
    </source>
</evidence>
<feature type="domain" description="Serine aminopeptidase S33" evidence="3">
    <location>
        <begin position="73"/>
        <end position="190"/>
    </location>
</feature>
<dbReference type="EMBL" id="QVQY01000001">
    <property type="protein sequence ID" value="RFU52063.1"/>
    <property type="molecule type" value="Genomic_DNA"/>
</dbReference>
<reference evidence="7" key="3">
    <citation type="submission" date="2018-08" db="EMBL/GenBank/DDBJ databases">
        <title>Streptococcus chenjunshii sp. nov., isolated from stools sample of the Tibetan antelope in the Qinghai-Tibet plateau, China.</title>
        <authorList>
            <person name="Tian Z."/>
        </authorList>
    </citation>
    <scope>NUCLEOTIDE SEQUENCE [LARGE SCALE GENOMIC DNA]</scope>
    <source>
        <strain evidence="7">Z15</strain>
    </source>
</reference>
<keyword evidence="9" id="KW-1185">Reference proteome</keyword>
<reference evidence="6 8" key="2">
    <citation type="submission" date="2018-08" db="EMBL/GenBank/DDBJ databases">
        <title>Draft genome of Streptococcus sp. nov. Z1.</title>
        <authorList>
            <person name="Tian Z."/>
        </authorList>
    </citation>
    <scope>NUCLEOTIDE SEQUENCE [LARGE SCALE GENOMIC DNA]</scope>
    <source>
        <strain evidence="6">Z1</strain>
        <strain evidence="8">Z1(2018)</strain>
    </source>
</reference>
<dbReference type="Proteomes" id="UP000246115">
    <property type="component" value="Chromosome"/>
</dbReference>
<accession>A0A372KPN7</accession>
<gene>
    <name evidence="4" type="ORF">DDV21_004980</name>
    <name evidence="5" type="ORF">DDV22_01065</name>
    <name evidence="6" type="ORF">DDV23_01620</name>
</gene>
<keyword evidence="2" id="KW-0472">Membrane</keyword>
<keyword evidence="2" id="KW-1133">Transmembrane helix</keyword>